<dbReference type="PANTHER" id="PTHR44329">
    <property type="entry name" value="SERINE/THREONINE-PROTEIN KINASE TNNI3K-RELATED"/>
    <property type="match status" value="1"/>
</dbReference>
<dbReference type="InterPro" id="IPR000719">
    <property type="entry name" value="Prot_kinase_dom"/>
</dbReference>
<dbReference type="SUPFAM" id="SSF56112">
    <property type="entry name" value="Protein kinase-like (PK-like)"/>
    <property type="match status" value="1"/>
</dbReference>
<dbReference type="AlphaFoldDB" id="A0A2Z6REJ3"/>
<dbReference type="Pfam" id="PF08238">
    <property type="entry name" value="Sel1"/>
    <property type="match status" value="3"/>
</dbReference>
<reference evidence="4 5" key="1">
    <citation type="submission" date="2017-11" db="EMBL/GenBank/DDBJ databases">
        <title>The genome of Rhizophagus clarus HR1 reveals common genetic basis of auxotrophy among arbuscular mycorrhizal fungi.</title>
        <authorList>
            <person name="Kobayashi Y."/>
        </authorList>
    </citation>
    <scope>NUCLEOTIDE SEQUENCE [LARGE SCALE GENOMIC DNA]</scope>
    <source>
        <strain evidence="4 5">HR1</strain>
    </source>
</reference>
<dbReference type="InterPro" id="IPR001245">
    <property type="entry name" value="Ser-Thr/Tyr_kinase_cat_dom"/>
</dbReference>
<dbReference type="GO" id="GO:0005524">
    <property type="term" value="F:ATP binding"/>
    <property type="evidence" value="ECO:0007669"/>
    <property type="project" value="UniProtKB-UniRule"/>
</dbReference>
<accession>A0A2Z6REJ3</accession>
<feature type="coiled-coil region" evidence="2">
    <location>
        <begin position="457"/>
        <end position="484"/>
    </location>
</feature>
<dbReference type="InterPro" id="IPR017441">
    <property type="entry name" value="Protein_kinase_ATP_BS"/>
</dbReference>
<dbReference type="InterPro" id="IPR006597">
    <property type="entry name" value="Sel1-like"/>
</dbReference>
<dbReference type="InterPro" id="IPR051681">
    <property type="entry name" value="Ser/Thr_Kinases-Pseudokinases"/>
</dbReference>
<dbReference type="Gene3D" id="1.10.510.10">
    <property type="entry name" value="Transferase(Phosphotransferase) domain 1"/>
    <property type="match status" value="1"/>
</dbReference>
<dbReference type="Proteomes" id="UP000247702">
    <property type="component" value="Unassembled WGS sequence"/>
</dbReference>
<dbReference type="SUPFAM" id="SSF81901">
    <property type="entry name" value="HCP-like"/>
    <property type="match status" value="1"/>
</dbReference>
<gene>
    <name evidence="4" type="ORF">RclHR1_04040006</name>
</gene>
<organism evidence="4 5">
    <name type="scientific">Rhizophagus clarus</name>
    <dbReference type="NCBI Taxonomy" id="94130"/>
    <lineage>
        <taxon>Eukaryota</taxon>
        <taxon>Fungi</taxon>
        <taxon>Fungi incertae sedis</taxon>
        <taxon>Mucoromycota</taxon>
        <taxon>Glomeromycotina</taxon>
        <taxon>Glomeromycetes</taxon>
        <taxon>Glomerales</taxon>
        <taxon>Glomeraceae</taxon>
        <taxon>Rhizophagus</taxon>
    </lineage>
</organism>
<protein>
    <recommendedName>
        <fullName evidence="3">Protein kinase domain-containing protein</fullName>
    </recommendedName>
</protein>
<keyword evidence="2" id="KW-0175">Coiled coil</keyword>
<evidence type="ECO:0000313" key="5">
    <source>
        <dbReference type="Proteomes" id="UP000247702"/>
    </source>
</evidence>
<keyword evidence="1" id="KW-0067">ATP-binding</keyword>
<keyword evidence="1" id="KW-0547">Nucleotide-binding</keyword>
<keyword evidence="5" id="KW-1185">Reference proteome</keyword>
<sequence length="486" mass="56585">MFNNIEFSYSNEWNDWIEEAIYKKHIKNYEREYFYNVEEIGYGSFGKVYRANWKNSDKCFALKSFFNFNHVTVKEIVNELKLQREVDFHDNIIRFYGVATDIQSDNSKKYILVMEYADGGTLRKYLKDNFEILTWNDKFNMALQLASAVSCLHDEGIMHRDLHSNNVLVHQKNIKLADFGLSKRIEESSNPQSKLFGVIPYVDPKSFNRQKNGNKVYSLNKKSDVYSVGVLLWEISSGQRPFYAQGKPYDIGLAVEILQGLRENPVPNTPEKYIKIYTECWDGEPINRPIINQVVDKLKASSNQIKNDFNIIVDELVELLNKSDEKREKREILNYLNNRNINLQEIYDWLLNSQHNSNSIALLGEFKYSGIGTNVNKQKAFELYQKAANLENISGINNLGYCYLYGIGTSVDRKKAFELYQKAANLGSCIAQYNLAFMYENGKGIMKNINEAIYWYEQSAKQGLRIAQNQLKNLRNEKLFYINKSK</sequence>
<feature type="binding site" evidence="1">
    <location>
        <position position="63"/>
    </location>
    <ligand>
        <name>ATP</name>
        <dbReference type="ChEBI" id="CHEBI:30616"/>
    </ligand>
</feature>
<dbReference type="EMBL" id="BEXD01003380">
    <property type="protein sequence ID" value="GBC01036.1"/>
    <property type="molecule type" value="Genomic_DNA"/>
</dbReference>
<dbReference type="InterPro" id="IPR011009">
    <property type="entry name" value="Kinase-like_dom_sf"/>
</dbReference>
<evidence type="ECO:0000256" key="2">
    <source>
        <dbReference type="SAM" id="Coils"/>
    </source>
</evidence>
<evidence type="ECO:0000256" key="1">
    <source>
        <dbReference type="PROSITE-ProRule" id="PRU10141"/>
    </source>
</evidence>
<proteinExistence type="predicted"/>
<dbReference type="PROSITE" id="PS00107">
    <property type="entry name" value="PROTEIN_KINASE_ATP"/>
    <property type="match status" value="1"/>
</dbReference>
<dbReference type="InterPro" id="IPR011990">
    <property type="entry name" value="TPR-like_helical_dom_sf"/>
</dbReference>
<evidence type="ECO:0000259" key="3">
    <source>
        <dbReference type="PROSITE" id="PS50011"/>
    </source>
</evidence>
<evidence type="ECO:0000313" key="4">
    <source>
        <dbReference type="EMBL" id="GBC01036.1"/>
    </source>
</evidence>
<dbReference type="GO" id="GO:0004674">
    <property type="term" value="F:protein serine/threonine kinase activity"/>
    <property type="evidence" value="ECO:0007669"/>
    <property type="project" value="TreeGrafter"/>
</dbReference>
<name>A0A2Z6REJ3_9GLOM</name>
<dbReference type="Pfam" id="PF07714">
    <property type="entry name" value="PK_Tyr_Ser-Thr"/>
    <property type="match status" value="1"/>
</dbReference>
<dbReference type="Gene3D" id="1.25.40.10">
    <property type="entry name" value="Tetratricopeptide repeat domain"/>
    <property type="match status" value="1"/>
</dbReference>
<comment type="caution">
    <text evidence="4">The sequence shown here is derived from an EMBL/GenBank/DDBJ whole genome shotgun (WGS) entry which is preliminary data.</text>
</comment>
<feature type="domain" description="Protein kinase" evidence="3">
    <location>
        <begin position="34"/>
        <end position="310"/>
    </location>
</feature>
<dbReference type="PROSITE" id="PS50011">
    <property type="entry name" value="PROTEIN_KINASE_DOM"/>
    <property type="match status" value="1"/>
</dbReference>
<dbReference type="PRINTS" id="PR00109">
    <property type="entry name" value="TYRKINASE"/>
</dbReference>
<dbReference type="SMART" id="SM00671">
    <property type="entry name" value="SEL1"/>
    <property type="match status" value="3"/>
</dbReference>